<dbReference type="AlphaFoldDB" id="A0A8I0SAR6"/>
<reference evidence="2 3" key="1">
    <citation type="submission" date="2020-10" db="EMBL/GenBank/DDBJ databases">
        <title>Draft genome sequences of plant-associated actinobacteria.</title>
        <authorList>
            <person name="Tarlachkov S.V."/>
            <person name="Starodumova I.P."/>
            <person name="Dorofeeva L.V."/>
            <person name="Prisyazhnaya N.V."/>
            <person name="Roubtsova T.V."/>
            <person name="Chizhov V.N."/>
            <person name="Nadler S.A."/>
            <person name="Subbotin S.A."/>
            <person name="Evtushenko L.I."/>
        </authorList>
    </citation>
    <scope>NUCLEOTIDE SEQUENCE [LARGE SCALE GENOMIC DNA]</scope>
    <source>
        <strain evidence="2 3">VKM Ac-2886</strain>
    </source>
</reference>
<gene>
    <name evidence="2" type="ORF">ITJ42_15920</name>
</gene>
<protein>
    <submittedName>
        <fullName evidence="2">Uncharacterized protein</fullName>
    </submittedName>
</protein>
<sequence length="54" mass="6174">MEDSASKKRTMSMWNRIFGWIRWVVGKSFGTIVIYGIVETVKQTGIIQALVDLL</sequence>
<evidence type="ECO:0000313" key="3">
    <source>
        <dbReference type="Proteomes" id="UP000634579"/>
    </source>
</evidence>
<comment type="caution">
    <text evidence="2">The sequence shown here is derived from an EMBL/GenBank/DDBJ whole genome shotgun (WGS) entry which is preliminary data.</text>
</comment>
<evidence type="ECO:0000313" key="2">
    <source>
        <dbReference type="EMBL" id="MBF4632707.1"/>
    </source>
</evidence>
<proteinExistence type="predicted"/>
<keyword evidence="1" id="KW-1133">Transmembrane helix</keyword>
<accession>A0A8I0SAR6</accession>
<feature type="transmembrane region" description="Helical" evidence="1">
    <location>
        <begin position="20"/>
        <end position="38"/>
    </location>
</feature>
<keyword evidence="1" id="KW-0472">Membrane</keyword>
<keyword evidence="1" id="KW-0812">Transmembrane</keyword>
<evidence type="ECO:0000256" key="1">
    <source>
        <dbReference type="SAM" id="Phobius"/>
    </source>
</evidence>
<dbReference type="EMBL" id="JADKRP010000007">
    <property type="protein sequence ID" value="MBF4632707.1"/>
    <property type="molecule type" value="Genomic_DNA"/>
</dbReference>
<organism evidence="2 3">
    <name type="scientific">Clavibacter phaseoli</name>
    <dbReference type="NCBI Taxonomy" id="1734031"/>
    <lineage>
        <taxon>Bacteria</taxon>
        <taxon>Bacillati</taxon>
        <taxon>Actinomycetota</taxon>
        <taxon>Actinomycetes</taxon>
        <taxon>Micrococcales</taxon>
        <taxon>Microbacteriaceae</taxon>
        <taxon>Clavibacter</taxon>
    </lineage>
</organism>
<dbReference type="Proteomes" id="UP000634579">
    <property type="component" value="Unassembled WGS sequence"/>
</dbReference>
<name>A0A8I0SAR6_9MICO</name>
<keyword evidence="3" id="KW-1185">Reference proteome</keyword>